<evidence type="ECO:0000313" key="2">
    <source>
        <dbReference type="EMBL" id="QHT36156.1"/>
    </source>
</evidence>
<organism evidence="2">
    <name type="scientific">viral metagenome</name>
    <dbReference type="NCBI Taxonomy" id="1070528"/>
    <lineage>
        <taxon>unclassified sequences</taxon>
        <taxon>metagenomes</taxon>
        <taxon>organismal metagenomes</taxon>
    </lineage>
</organism>
<reference evidence="2" key="1">
    <citation type="journal article" date="2020" name="Nature">
        <title>Giant virus diversity and host interactions through global metagenomics.</title>
        <authorList>
            <person name="Schulz F."/>
            <person name="Roux S."/>
            <person name="Paez-Espino D."/>
            <person name="Jungbluth S."/>
            <person name="Walsh D.A."/>
            <person name="Denef V.J."/>
            <person name="McMahon K.D."/>
            <person name="Konstantinidis K.T."/>
            <person name="Eloe-Fadrosh E.A."/>
            <person name="Kyrpides N.C."/>
            <person name="Woyke T."/>
        </authorList>
    </citation>
    <scope>NUCLEOTIDE SEQUENCE</scope>
    <source>
        <strain evidence="2">GVMAG-M-3300009182-46</strain>
    </source>
</reference>
<protein>
    <submittedName>
        <fullName evidence="2">Uncharacterized protein</fullName>
    </submittedName>
</protein>
<sequence>MVSHVRRHKRKGNMLKKSYKKISSATKKIIPAVTSGAEAVGSAVTTVGKKTVPVVKSGVSTIWKTLKKGTGMLFSGVNKGLKSLTGKRRGRKAKGTRRKKN</sequence>
<name>A0A6C0F3D9_9ZZZZ</name>
<evidence type="ECO:0000256" key="1">
    <source>
        <dbReference type="SAM" id="MobiDB-lite"/>
    </source>
</evidence>
<feature type="region of interest" description="Disordered" evidence="1">
    <location>
        <begin position="78"/>
        <end position="101"/>
    </location>
</feature>
<dbReference type="AlphaFoldDB" id="A0A6C0F3D9"/>
<accession>A0A6C0F3D9</accession>
<proteinExistence type="predicted"/>
<dbReference type="EMBL" id="MN739031">
    <property type="protein sequence ID" value="QHT36156.1"/>
    <property type="molecule type" value="Genomic_DNA"/>
</dbReference>
<feature type="compositionally biased region" description="Basic residues" evidence="1">
    <location>
        <begin position="85"/>
        <end position="101"/>
    </location>
</feature>